<dbReference type="CDD" id="cd02440">
    <property type="entry name" value="AdoMet_MTases"/>
    <property type="match status" value="1"/>
</dbReference>
<feature type="binding site" evidence="9">
    <location>
        <position position="118"/>
    </location>
    <ligand>
        <name>S-adenosyl-L-methionine</name>
        <dbReference type="ChEBI" id="CHEBI:59789"/>
    </ligand>
</feature>
<dbReference type="EMBL" id="FNED01000005">
    <property type="protein sequence ID" value="SDI55180.1"/>
    <property type="molecule type" value="Genomic_DNA"/>
</dbReference>
<dbReference type="GO" id="GO:0043527">
    <property type="term" value="C:tRNA methyltransferase complex"/>
    <property type="evidence" value="ECO:0007669"/>
    <property type="project" value="TreeGrafter"/>
</dbReference>
<reference evidence="10 12" key="1">
    <citation type="submission" date="2015-07" db="EMBL/GenBank/DDBJ databases">
        <title>Fjat-14205 dsm 2895.</title>
        <authorList>
            <person name="Liu B."/>
            <person name="Wang J."/>
            <person name="Zhu Y."/>
            <person name="Liu G."/>
            <person name="Chen Q."/>
            <person name="Chen Z."/>
            <person name="Lan J."/>
            <person name="Che J."/>
            <person name="Ge C."/>
            <person name="Shi H."/>
            <person name="Pan Z."/>
            <person name="Liu X."/>
        </authorList>
    </citation>
    <scope>NUCLEOTIDE SEQUENCE [LARGE SCALE GENOMIC DNA]</scope>
    <source>
        <strain evidence="10 12">DSM 2895</strain>
    </source>
</reference>
<organism evidence="10 12">
    <name type="scientific">Aneurinibacillus migulanus</name>
    <name type="common">Bacillus migulanus</name>
    <dbReference type="NCBI Taxonomy" id="47500"/>
    <lineage>
        <taxon>Bacteria</taxon>
        <taxon>Bacillati</taxon>
        <taxon>Bacillota</taxon>
        <taxon>Bacilli</taxon>
        <taxon>Bacillales</taxon>
        <taxon>Paenibacillaceae</taxon>
        <taxon>Aneurinibacillus group</taxon>
        <taxon>Aneurinibacillus</taxon>
    </lineage>
</organism>
<dbReference type="PROSITE" id="PS51625">
    <property type="entry name" value="SAM_MT_TRMB"/>
    <property type="match status" value="1"/>
</dbReference>
<reference evidence="11 13" key="2">
    <citation type="submission" date="2016-10" db="EMBL/GenBank/DDBJ databases">
        <authorList>
            <person name="de Groot N.N."/>
        </authorList>
    </citation>
    <scope>NUCLEOTIDE SEQUENCE [LARGE SCALE GENOMIC DNA]</scope>
    <source>
        <strain evidence="11 13">DSM 2895</strain>
    </source>
</reference>
<dbReference type="STRING" id="47500.AF333_01030"/>
<dbReference type="InterPro" id="IPR029063">
    <property type="entry name" value="SAM-dependent_MTases_sf"/>
</dbReference>
<evidence type="ECO:0000256" key="3">
    <source>
        <dbReference type="ARBA" id="ARBA00022603"/>
    </source>
</evidence>
<evidence type="ECO:0000256" key="6">
    <source>
        <dbReference type="ARBA" id="ARBA00022694"/>
    </source>
</evidence>
<comment type="pathway">
    <text evidence="7 9">tRNA modification; N(7)-methylguanine-tRNA biosynthesis.</text>
</comment>
<feature type="binding site" evidence="9">
    <location>
        <begin position="192"/>
        <end position="195"/>
    </location>
    <ligand>
        <name>substrate</name>
    </ligand>
</feature>
<dbReference type="Proteomes" id="UP000182836">
    <property type="component" value="Unassembled WGS sequence"/>
</dbReference>
<evidence type="ECO:0000256" key="4">
    <source>
        <dbReference type="ARBA" id="ARBA00022679"/>
    </source>
</evidence>
<dbReference type="HAMAP" id="MF_01057">
    <property type="entry name" value="tRNA_methyltr_TrmB"/>
    <property type="match status" value="1"/>
</dbReference>
<dbReference type="AlphaFoldDB" id="A0A0M0HB57"/>
<dbReference type="Pfam" id="PF02390">
    <property type="entry name" value="Methyltransf_4"/>
    <property type="match status" value="1"/>
</dbReference>
<dbReference type="Proteomes" id="UP000037269">
    <property type="component" value="Unassembled WGS sequence"/>
</dbReference>
<comment type="similarity">
    <text evidence="8 9">Belongs to the class I-like SAM-binding methyltransferase superfamily. TrmB family.</text>
</comment>
<dbReference type="InterPro" id="IPR055361">
    <property type="entry name" value="tRNA_methyltr_TrmB_bact"/>
</dbReference>
<proteinExistence type="inferred from homology"/>
<dbReference type="OrthoDB" id="9802090at2"/>
<name>A0A0M0HB57_ANEMI</name>
<feature type="binding site" evidence="9">
    <location>
        <position position="69"/>
    </location>
    <ligand>
        <name>S-adenosyl-L-methionine</name>
        <dbReference type="ChEBI" id="CHEBI:59789"/>
    </ligand>
</feature>
<evidence type="ECO:0000313" key="13">
    <source>
        <dbReference type="Proteomes" id="UP000182836"/>
    </source>
</evidence>
<feature type="binding site" evidence="9">
    <location>
        <position position="122"/>
    </location>
    <ligand>
        <name>substrate</name>
    </ligand>
</feature>
<dbReference type="GeneID" id="42303799"/>
<feature type="binding site" evidence="9">
    <location>
        <position position="154"/>
    </location>
    <ligand>
        <name>substrate</name>
    </ligand>
</feature>
<dbReference type="GO" id="GO:0008176">
    <property type="term" value="F:tRNA (guanine(46)-N7)-methyltransferase activity"/>
    <property type="evidence" value="ECO:0007669"/>
    <property type="project" value="UniProtKB-UniRule"/>
</dbReference>
<keyword evidence="12" id="KW-1185">Reference proteome</keyword>
<dbReference type="FunFam" id="3.40.50.150:FF:000035">
    <property type="entry name" value="tRNA (guanine-N(7)-)-methyltransferase"/>
    <property type="match status" value="1"/>
</dbReference>
<dbReference type="NCBIfam" id="TIGR00091">
    <property type="entry name" value="tRNA (guanosine(46)-N7)-methyltransferase TrmB"/>
    <property type="match status" value="1"/>
</dbReference>
<dbReference type="InterPro" id="IPR003358">
    <property type="entry name" value="tRNA_(Gua-N-7)_MeTrfase_Trmb"/>
</dbReference>
<keyword evidence="5 9" id="KW-0949">S-adenosyl-L-methionine</keyword>
<sequence>MRLRKKPGVREAMATYPKLVPLNGEEYKGKWNSFFGNDNPIHVELGTGKGNFITTLAEQNPDINYFGVELYEEVLIRAVKKAEAKELNNLSFLWINIQDIEKYFAPGEVDKFYLNFSDPWPKKRHARRRLTHSEFLTKYKGLLKPEGAIQLKTDNEGLFQFSLNQFAQELFLLKEITFDLHNSEYVEGNVMTEYEAKFVGQGMKIFRCIAAHPAQLAAKVEEQKSRTSV</sequence>
<gene>
    <name evidence="9" type="primary">trmB</name>
    <name evidence="10" type="ORF">AF333_01030</name>
    <name evidence="11" type="ORF">SAMN04487909_10576</name>
</gene>
<feature type="binding site" evidence="9">
    <location>
        <position position="44"/>
    </location>
    <ligand>
        <name>S-adenosyl-L-methionine</name>
        <dbReference type="ChEBI" id="CHEBI:59789"/>
    </ligand>
</feature>
<evidence type="ECO:0000256" key="1">
    <source>
        <dbReference type="ARBA" id="ARBA00000142"/>
    </source>
</evidence>
<comment type="function">
    <text evidence="2 9">Catalyzes the formation of N(7)-methylguanine at position 46 (m7G46) in tRNA.</text>
</comment>
<dbReference type="PANTHER" id="PTHR23417">
    <property type="entry name" value="3-DEOXY-D-MANNO-OCTULOSONIC-ACID TRANSFERASE/TRNA GUANINE-N 7 - -METHYLTRANSFERASE"/>
    <property type="match status" value="1"/>
</dbReference>
<keyword evidence="4 9" id="KW-0808">Transferase</keyword>
<dbReference type="PATRIC" id="fig|47500.12.peg.686"/>
<keyword evidence="6 9" id="KW-0819">tRNA processing</keyword>
<dbReference type="NCBIfam" id="NF001080">
    <property type="entry name" value="PRK00121.2-2"/>
    <property type="match status" value="1"/>
</dbReference>
<protein>
    <recommendedName>
        <fullName evidence="9">tRNA (guanine-N(7)-)-methyltransferase</fullName>
        <ecNumber evidence="9">2.1.1.33</ecNumber>
    </recommendedName>
    <alternativeName>
        <fullName evidence="9">tRNA (guanine(46)-N(7))-methyltransferase</fullName>
    </alternativeName>
    <alternativeName>
        <fullName evidence="9">tRNA(m7G46)-methyltransferase</fullName>
    </alternativeName>
</protein>
<dbReference type="UniPathway" id="UPA00989"/>
<evidence type="ECO:0000256" key="5">
    <source>
        <dbReference type="ARBA" id="ARBA00022691"/>
    </source>
</evidence>
<evidence type="ECO:0000313" key="12">
    <source>
        <dbReference type="Proteomes" id="UP000037269"/>
    </source>
</evidence>
<dbReference type="RefSeq" id="WP_043068699.1">
    <property type="nucleotide sequence ID" value="NZ_BJOA01000065.1"/>
</dbReference>
<evidence type="ECO:0000313" key="11">
    <source>
        <dbReference type="EMBL" id="SDI55180.1"/>
    </source>
</evidence>
<evidence type="ECO:0000256" key="2">
    <source>
        <dbReference type="ARBA" id="ARBA00003015"/>
    </source>
</evidence>
<dbReference type="EC" id="2.1.1.33" evidence="9"/>
<feature type="binding site" evidence="9">
    <location>
        <position position="96"/>
    </location>
    <ligand>
        <name>S-adenosyl-L-methionine</name>
        <dbReference type="ChEBI" id="CHEBI:59789"/>
    </ligand>
</feature>
<keyword evidence="3 9" id="KW-0489">Methyltransferase</keyword>
<comment type="catalytic activity">
    <reaction evidence="1 9">
        <text>guanosine(46) in tRNA + S-adenosyl-L-methionine = N(7)-methylguanosine(46) in tRNA + S-adenosyl-L-homocysteine</text>
        <dbReference type="Rhea" id="RHEA:42708"/>
        <dbReference type="Rhea" id="RHEA-COMP:10188"/>
        <dbReference type="Rhea" id="RHEA-COMP:10189"/>
        <dbReference type="ChEBI" id="CHEBI:57856"/>
        <dbReference type="ChEBI" id="CHEBI:59789"/>
        <dbReference type="ChEBI" id="CHEBI:74269"/>
        <dbReference type="ChEBI" id="CHEBI:74480"/>
        <dbReference type="EC" id="2.1.1.33"/>
    </reaction>
</comment>
<evidence type="ECO:0000256" key="7">
    <source>
        <dbReference type="ARBA" id="ARBA00060552"/>
    </source>
</evidence>
<dbReference type="EMBL" id="LGUG01000002">
    <property type="protein sequence ID" value="KON99343.1"/>
    <property type="molecule type" value="Genomic_DNA"/>
</dbReference>
<dbReference type="PANTHER" id="PTHR23417:SF14">
    <property type="entry name" value="PENTACOTRIPEPTIDE-REPEAT REGION OF PRORP DOMAIN-CONTAINING PROTEIN"/>
    <property type="match status" value="1"/>
</dbReference>
<accession>A0A0M0HB57</accession>
<evidence type="ECO:0000313" key="10">
    <source>
        <dbReference type="EMBL" id="KON99343.1"/>
    </source>
</evidence>
<dbReference type="Gene3D" id="3.40.50.150">
    <property type="entry name" value="Vaccinia Virus protein VP39"/>
    <property type="match status" value="1"/>
</dbReference>
<comment type="caution">
    <text evidence="9">Lacks conserved residue(s) required for the propagation of feature annotation.</text>
</comment>
<dbReference type="SUPFAM" id="SSF53335">
    <property type="entry name" value="S-adenosyl-L-methionine-dependent methyltransferases"/>
    <property type="match status" value="1"/>
</dbReference>
<evidence type="ECO:0000256" key="8">
    <source>
        <dbReference type="ARBA" id="ARBA00060767"/>
    </source>
</evidence>
<evidence type="ECO:0000256" key="9">
    <source>
        <dbReference type="HAMAP-Rule" id="MF_01057"/>
    </source>
</evidence>